<reference evidence="1 2" key="1">
    <citation type="journal article" date="2010" name="J. Bacteriol.">
        <title>Complete genome sequence of Enterobacter cloacae subsp. cloacae type strain ATCC 13047.</title>
        <authorList>
            <person name="Ren Y."/>
            <person name="Ren Y."/>
            <person name="Zhou Z."/>
            <person name="Guo X."/>
            <person name="Li Y."/>
            <person name="Feng L."/>
            <person name="Wang L."/>
        </authorList>
    </citation>
    <scope>NUCLEOTIDE SEQUENCE [LARGE SCALE GENOMIC DNA]</scope>
    <source>
        <strain evidence="2">ATCC 13047 / DSM 30054 / NBRC 13535 / NCTC 10005 / WDCM 00083 / NCDC 279-56</strain>
    </source>
</reference>
<evidence type="ECO:0000313" key="2">
    <source>
        <dbReference type="Proteomes" id="UP000002363"/>
    </source>
</evidence>
<organism evidence="1 2">
    <name type="scientific">Enterobacter cloacae subsp. cloacae (strain ATCC 13047 / DSM 30054 / NBRC 13535 / NCTC 10005 / WDCM 00083 / NCDC 279-56)</name>
    <dbReference type="NCBI Taxonomy" id="716541"/>
    <lineage>
        <taxon>Bacteria</taxon>
        <taxon>Pseudomonadati</taxon>
        <taxon>Pseudomonadota</taxon>
        <taxon>Gammaproteobacteria</taxon>
        <taxon>Enterobacterales</taxon>
        <taxon>Enterobacteriaceae</taxon>
        <taxon>Enterobacter</taxon>
        <taxon>Enterobacter cloacae complex</taxon>
    </lineage>
</organism>
<dbReference type="HOGENOM" id="CLU_3098403_0_0_6"/>
<sequence>MRAMREILIKHTFAALFPCIYEESARIDINHPQTRAITGIHGYTVHVGLRT</sequence>
<keyword evidence="2" id="KW-1185">Reference proteome</keyword>
<dbReference type="EMBL" id="CP001918">
    <property type="protein sequence ID" value="ADF61253.1"/>
    <property type="molecule type" value="Genomic_DNA"/>
</dbReference>
<proteinExistence type="predicted"/>
<dbReference type="Proteomes" id="UP000002363">
    <property type="component" value="Chromosome"/>
</dbReference>
<accession>A0A0H3CL08</accession>
<dbReference type="EnsemblBacteria" id="ADF61253">
    <property type="protein sequence ID" value="ADF61253"/>
    <property type="gene ID" value="ECL_01695"/>
</dbReference>
<protein>
    <submittedName>
        <fullName evidence="1">Uncharacterized protein</fullName>
    </submittedName>
</protein>
<dbReference type="AlphaFoldDB" id="A0A0H3CL08"/>
<dbReference type="KEGG" id="enc:ECL_01695"/>
<dbReference type="STRING" id="716541.ECL_01695"/>
<gene>
    <name evidence="1" type="ordered locus">ECL_01695</name>
</gene>
<name>A0A0H3CL08_ENTCC</name>
<evidence type="ECO:0000313" key="1">
    <source>
        <dbReference type="EMBL" id="ADF61253.1"/>
    </source>
</evidence>